<reference evidence="11" key="1">
    <citation type="submission" date="2021-03" db="EMBL/GenBank/DDBJ databases">
        <authorList>
            <person name="Tran Van P."/>
        </authorList>
    </citation>
    <scope>NUCLEOTIDE SEQUENCE</scope>
</reference>
<evidence type="ECO:0000256" key="4">
    <source>
        <dbReference type="ARBA" id="ARBA00022771"/>
    </source>
</evidence>
<keyword evidence="2" id="KW-0479">Metal-binding</keyword>
<evidence type="ECO:0000256" key="6">
    <source>
        <dbReference type="ARBA" id="ARBA00023015"/>
    </source>
</evidence>
<keyword evidence="6" id="KW-0805">Transcription regulation</keyword>
<protein>
    <recommendedName>
        <fullName evidence="10">PHD-type domain-containing protein</fullName>
    </recommendedName>
</protein>
<dbReference type="InterPro" id="IPR019787">
    <property type="entry name" value="Znf_PHD-finger"/>
</dbReference>
<name>A0ABN7PNH0_TIMPD</name>
<dbReference type="SUPFAM" id="SSF57903">
    <property type="entry name" value="FYVE/PHD zinc finger"/>
    <property type="match status" value="1"/>
</dbReference>
<keyword evidence="7" id="KW-0804">Transcription</keyword>
<evidence type="ECO:0000256" key="1">
    <source>
        <dbReference type="ARBA" id="ARBA00004123"/>
    </source>
</evidence>
<dbReference type="PROSITE" id="PS01359">
    <property type="entry name" value="ZF_PHD_1"/>
    <property type="match status" value="1"/>
</dbReference>
<evidence type="ECO:0000256" key="9">
    <source>
        <dbReference type="PROSITE-ProRule" id="PRU00146"/>
    </source>
</evidence>
<dbReference type="EMBL" id="CAJPIN010062467">
    <property type="protein sequence ID" value="CAG2067035.1"/>
    <property type="molecule type" value="Genomic_DNA"/>
</dbReference>
<gene>
    <name evidence="11" type="ORF">TPAB3V08_LOCUS13978</name>
</gene>
<keyword evidence="3" id="KW-0677">Repeat</keyword>
<dbReference type="Pfam" id="PF00628">
    <property type="entry name" value="PHD"/>
    <property type="match status" value="1"/>
</dbReference>
<accession>A0ABN7PNH0</accession>
<evidence type="ECO:0000256" key="2">
    <source>
        <dbReference type="ARBA" id="ARBA00022723"/>
    </source>
</evidence>
<keyword evidence="12" id="KW-1185">Reference proteome</keyword>
<evidence type="ECO:0000313" key="12">
    <source>
        <dbReference type="Proteomes" id="UP001153148"/>
    </source>
</evidence>
<keyword evidence="8" id="KW-0539">Nucleus</keyword>
<keyword evidence="5" id="KW-0862">Zinc</keyword>
<evidence type="ECO:0000256" key="7">
    <source>
        <dbReference type="ARBA" id="ARBA00023163"/>
    </source>
</evidence>
<comment type="caution">
    <text evidence="11">The sequence shown here is derived from an EMBL/GenBank/DDBJ whole genome shotgun (WGS) entry which is preliminary data.</text>
</comment>
<evidence type="ECO:0000256" key="3">
    <source>
        <dbReference type="ARBA" id="ARBA00022737"/>
    </source>
</evidence>
<dbReference type="Proteomes" id="UP001153148">
    <property type="component" value="Unassembled WGS sequence"/>
</dbReference>
<dbReference type="PROSITE" id="PS50016">
    <property type="entry name" value="ZF_PHD_2"/>
    <property type="match status" value="1"/>
</dbReference>
<feature type="domain" description="PHD-type" evidence="10">
    <location>
        <begin position="15"/>
        <end position="63"/>
    </location>
</feature>
<dbReference type="Gene3D" id="3.30.40.10">
    <property type="entry name" value="Zinc/RING finger domain, C3HC4 (zinc finger)"/>
    <property type="match status" value="1"/>
</dbReference>
<comment type="subcellular location">
    <subcellularLocation>
        <location evidence="1">Nucleus</location>
    </subcellularLocation>
</comment>
<dbReference type="InterPro" id="IPR013083">
    <property type="entry name" value="Znf_RING/FYVE/PHD"/>
</dbReference>
<dbReference type="PANTHER" id="PTHR45888:SF4">
    <property type="entry name" value="PHD FINGER PROTEIN 10"/>
    <property type="match status" value="1"/>
</dbReference>
<dbReference type="SMART" id="SM00249">
    <property type="entry name" value="PHD"/>
    <property type="match status" value="1"/>
</dbReference>
<feature type="non-terminal residue" evidence="11">
    <location>
        <position position="106"/>
    </location>
</feature>
<proteinExistence type="predicted"/>
<dbReference type="InterPro" id="IPR019786">
    <property type="entry name" value="Zinc_finger_PHD-type_CS"/>
</dbReference>
<dbReference type="InterPro" id="IPR001965">
    <property type="entry name" value="Znf_PHD"/>
</dbReference>
<evidence type="ECO:0000256" key="5">
    <source>
        <dbReference type="ARBA" id="ARBA00022833"/>
    </source>
</evidence>
<dbReference type="PANTHER" id="PTHR45888">
    <property type="entry name" value="HL01030P-RELATED"/>
    <property type="match status" value="1"/>
</dbReference>
<evidence type="ECO:0000256" key="8">
    <source>
        <dbReference type="ARBA" id="ARBA00023242"/>
    </source>
</evidence>
<organism evidence="11 12">
    <name type="scientific">Timema podura</name>
    <name type="common">Walking stick</name>
    <dbReference type="NCBI Taxonomy" id="61482"/>
    <lineage>
        <taxon>Eukaryota</taxon>
        <taxon>Metazoa</taxon>
        <taxon>Ecdysozoa</taxon>
        <taxon>Arthropoda</taxon>
        <taxon>Hexapoda</taxon>
        <taxon>Insecta</taxon>
        <taxon>Pterygota</taxon>
        <taxon>Neoptera</taxon>
        <taxon>Polyneoptera</taxon>
        <taxon>Phasmatodea</taxon>
        <taxon>Timematodea</taxon>
        <taxon>Timematoidea</taxon>
        <taxon>Timematidae</taxon>
        <taxon>Timema</taxon>
    </lineage>
</organism>
<dbReference type="InterPro" id="IPR011011">
    <property type="entry name" value="Znf_FYVE_PHD"/>
</dbReference>
<evidence type="ECO:0000259" key="10">
    <source>
        <dbReference type="PROSITE" id="PS50016"/>
    </source>
</evidence>
<keyword evidence="4 9" id="KW-0863">Zinc-finger</keyword>
<sequence>MVPHIKRYNWQCTDCKTCIQCKDPADEDKMLFCDMCDRGYHIYCVGLRRVPSGRWHCKECAVCGSCGTQQPAGNNDIPNAQWQHEYKKGDKGAKIYAQTLCVPCSK</sequence>
<evidence type="ECO:0000313" key="11">
    <source>
        <dbReference type="EMBL" id="CAG2067035.1"/>
    </source>
</evidence>